<protein>
    <recommendedName>
        <fullName evidence="1">Right handed beta helix domain-containing protein</fullName>
    </recommendedName>
</protein>
<dbReference type="AlphaFoldDB" id="A0A382JP49"/>
<dbReference type="EMBL" id="UINC01075350">
    <property type="protein sequence ID" value="SVC13445.1"/>
    <property type="molecule type" value="Genomic_DNA"/>
</dbReference>
<sequence length="420" mass="45895">SGFLSNHLILDDNQLVIKPNYFQVELTNIDPKAQLIGLSADHGNGWSSVSVEQIPIIKPDVISHLYAPVVALPIAESVIWSGEVLVDSNRTLNQSLIIQPGTVVKLKPGVTLVLKKGLTAIGTATEPIYFLPVHQGQDPWGAIVLAGRGADDSTLAHCEMSGGSGRKEDLVEYSGMLSIHDVRGVLISDCTLTNSRVVDDMVHVVYSKVRIERVTFQGAYSDALDLDISQVEIRDSQFENSGNDAVDLMNTKAVITDSIFRNNGDKGISVGENSLLLGINNQLVNNTTGIQSKDRSTAILLNHTFMNNTTAIHASKKNWRYGNGGTIFLGKSIIIDSNKNVIADKESFIQLFDAYLETPEINKRIKSLSTDKRDQLNATHAGLFPSPEKIHPAINLALKKFPTQLLVKADSTRRGHRINE</sequence>
<dbReference type="InterPro" id="IPR039448">
    <property type="entry name" value="Beta_helix"/>
</dbReference>
<proteinExistence type="predicted"/>
<dbReference type="InterPro" id="IPR011050">
    <property type="entry name" value="Pectin_lyase_fold/virulence"/>
</dbReference>
<reference evidence="2" key="1">
    <citation type="submission" date="2018-05" db="EMBL/GenBank/DDBJ databases">
        <authorList>
            <person name="Lanie J.A."/>
            <person name="Ng W.-L."/>
            <person name="Kazmierczak K.M."/>
            <person name="Andrzejewski T.M."/>
            <person name="Davidsen T.M."/>
            <person name="Wayne K.J."/>
            <person name="Tettelin H."/>
            <person name="Glass J.I."/>
            <person name="Rusch D."/>
            <person name="Podicherti R."/>
            <person name="Tsui H.-C.T."/>
            <person name="Winkler M.E."/>
        </authorList>
    </citation>
    <scope>NUCLEOTIDE SEQUENCE</scope>
</reference>
<dbReference type="Gene3D" id="2.160.20.10">
    <property type="entry name" value="Single-stranded right-handed beta-helix, Pectin lyase-like"/>
    <property type="match status" value="1"/>
</dbReference>
<accession>A0A382JP49</accession>
<organism evidence="2">
    <name type="scientific">marine metagenome</name>
    <dbReference type="NCBI Taxonomy" id="408172"/>
    <lineage>
        <taxon>unclassified sequences</taxon>
        <taxon>metagenomes</taxon>
        <taxon>ecological metagenomes</taxon>
    </lineage>
</organism>
<evidence type="ECO:0000259" key="1">
    <source>
        <dbReference type="Pfam" id="PF13229"/>
    </source>
</evidence>
<feature type="non-terminal residue" evidence="2">
    <location>
        <position position="1"/>
    </location>
</feature>
<evidence type="ECO:0000313" key="2">
    <source>
        <dbReference type="EMBL" id="SVC13445.1"/>
    </source>
</evidence>
<dbReference type="InterPro" id="IPR012334">
    <property type="entry name" value="Pectin_lyas_fold"/>
</dbReference>
<name>A0A382JP49_9ZZZZ</name>
<dbReference type="Pfam" id="PF13229">
    <property type="entry name" value="Beta_helix"/>
    <property type="match status" value="1"/>
</dbReference>
<feature type="domain" description="Right handed beta helix" evidence="1">
    <location>
        <begin position="207"/>
        <end position="318"/>
    </location>
</feature>
<dbReference type="SUPFAM" id="SSF51126">
    <property type="entry name" value="Pectin lyase-like"/>
    <property type="match status" value="1"/>
</dbReference>
<gene>
    <name evidence="2" type="ORF">METZ01_LOCUS266299</name>
</gene>